<sequence>MLRWMVAIGLVVATSVASAADSPTAAQLDPIVDTVMARYHLAGLAVGVIDHGQLIYTRTLGERVAGSGQPITPDTLFKIASNSKAMTSTLLARLVQEGKLRWDAPVRSYLPGFRMADPWVTEHMQVGDLLTHRSGLREGAGDLMLWPEPNEFTREDIVHALAYLKPAYSFRAGYAYDNLLYVVAGEVAAAAGHDRYDALLRREVFQPLGLTRCQIGAWHRDDVGNVAQPHTREHDRNLVINADDAQIPDITSAAAGGVRCSLTDMLAWARNWVAPTPQQLQWLTPEQRQILWTPYTPMPISARRRAWDGTRLYAYGYGWRIADVDGVHTVSHTGTLSGMYSAMTLLPDRKAGFVVLINSEAEDARTVLVEALTKQFTSPGDAHDVNWYADQLDQAAATTRKASTPPASQPAKADALRNQWGQWRAPWFGAITLCPKGDALRFVATKSPRLTGTVMRAGQRFLVHWDHGDADAWLNFPGDAHGSLHMSKVDPAADFSYDFEDLTFHRERGCE</sequence>
<evidence type="ECO:0000313" key="4">
    <source>
        <dbReference type="Proteomes" id="UP000035481"/>
    </source>
</evidence>
<dbReference type="PATRIC" id="fig|1440762.4.peg.2675"/>
<dbReference type="OrthoDB" id="119951at2"/>
<accession>A0A0G9GYU7</accession>
<dbReference type="Pfam" id="PF00144">
    <property type="entry name" value="Beta-lactamase"/>
    <property type="match status" value="1"/>
</dbReference>
<evidence type="ECO:0000313" key="3">
    <source>
        <dbReference type="EMBL" id="KLD62720.1"/>
    </source>
</evidence>
<dbReference type="PANTHER" id="PTHR46825">
    <property type="entry name" value="D-ALANYL-D-ALANINE-CARBOXYPEPTIDASE/ENDOPEPTIDASE AMPH"/>
    <property type="match status" value="1"/>
</dbReference>
<reference evidence="3 4" key="1">
    <citation type="journal article" date="2015" name="Antonie Van Leeuwenhoek">
        <title>A phylogenomic and molecular marker based taxonomic framework for the order Xanthomonadales: proposal to transfer the families Algiphilaceae and Solimonadaceae to the order Nevskiales ord. nov. and to create a new family within the order Xanthomonadales, the family Rhodanobacteraceae fam. nov., containing the genus Rhodanobacter and its closest relatives.</title>
        <authorList>
            <person name="Naushad S."/>
            <person name="Adeolu M."/>
            <person name="Wong S."/>
            <person name="Sohail M."/>
            <person name="Schellhorn H.E."/>
            <person name="Gupta R.S."/>
        </authorList>
    </citation>
    <scope>NUCLEOTIDE SEQUENCE [LARGE SCALE GENOMIC DNA]</scope>
    <source>
        <strain evidence="3 4">DSM 16301</strain>
    </source>
</reference>
<gene>
    <name evidence="3" type="ORF">Y882_14765</name>
</gene>
<dbReference type="InterPro" id="IPR012338">
    <property type="entry name" value="Beta-lactam/transpept-like"/>
</dbReference>
<dbReference type="InterPro" id="IPR001466">
    <property type="entry name" value="Beta-lactam-related"/>
</dbReference>
<evidence type="ECO:0000256" key="1">
    <source>
        <dbReference type="SAM" id="SignalP"/>
    </source>
</evidence>
<proteinExistence type="predicted"/>
<dbReference type="SUPFAM" id="SSF56601">
    <property type="entry name" value="beta-lactamase/transpeptidase-like"/>
    <property type="match status" value="1"/>
</dbReference>
<keyword evidence="1" id="KW-0732">Signal</keyword>
<feature type="signal peptide" evidence="1">
    <location>
        <begin position="1"/>
        <end position="19"/>
    </location>
</feature>
<comment type="caution">
    <text evidence="3">The sequence shown here is derived from an EMBL/GenBank/DDBJ whole genome shotgun (WGS) entry which is preliminary data.</text>
</comment>
<dbReference type="PANTHER" id="PTHR46825:SF15">
    <property type="entry name" value="BETA-LACTAMASE-RELATED DOMAIN-CONTAINING PROTEIN"/>
    <property type="match status" value="1"/>
</dbReference>
<evidence type="ECO:0000259" key="2">
    <source>
        <dbReference type="Pfam" id="PF00144"/>
    </source>
</evidence>
<dbReference type="EMBL" id="JPLA01000042">
    <property type="protein sequence ID" value="KLD62720.1"/>
    <property type="molecule type" value="Genomic_DNA"/>
</dbReference>
<dbReference type="AlphaFoldDB" id="A0A0G9GYU7"/>
<dbReference type="InterPro" id="IPR050491">
    <property type="entry name" value="AmpC-like"/>
</dbReference>
<dbReference type="Gene3D" id="3.40.710.10">
    <property type="entry name" value="DD-peptidase/beta-lactamase superfamily"/>
    <property type="match status" value="1"/>
</dbReference>
<protein>
    <submittedName>
        <fullName evidence="3">Penicillin-binding protein</fullName>
    </submittedName>
</protein>
<dbReference type="Proteomes" id="UP000035481">
    <property type="component" value="Unassembled WGS sequence"/>
</dbReference>
<organism evidence="3 4">
    <name type="scientific">Dyella japonica DSM 16301</name>
    <dbReference type="NCBI Taxonomy" id="1440762"/>
    <lineage>
        <taxon>Bacteria</taxon>
        <taxon>Pseudomonadati</taxon>
        <taxon>Pseudomonadota</taxon>
        <taxon>Gammaproteobacteria</taxon>
        <taxon>Lysobacterales</taxon>
        <taxon>Rhodanobacteraceae</taxon>
        <taxon>Dyella</taxon>
    </lineage>
</organism>
<feature type="domain" description="Beta-lactamase-related" evidence="2">
    <location>
        <begin position="29"/>
        <end position="363"/>
    </location>
</feature>
<feature type="chain" id="PRO_5002576168" evidence="1">
    <location>
        <begin position="20"/>
        <end position="511"/>
    </location>
</feature>
<dbReference type="STRING" id="1440762.Y882_14765"/>
<name>A0A0G9GYU7_9GAMM</name>